<evidence type="ECO:0000313" key="1">
    <source>
        <dbReference type="EMBL" id="AQP50843.1"/>
    </source>
</evidence>
<accession>A0A1Q2CXM5</accession>
<name>A0A1Q2CXM5_9ACTN</name>
<gene>
    <name evidence="1" type="ORF">BW733_08375</name>
</gene>
<dbReference type="KEGG" id="tfa:BW733_08375"/>
<organism evidence="1 2">
    <name type="scientific">Tessaracoccus flavescens</name>
    <dbReference type="NCBI Taxonomy" id="399497"/>
    <lineage>
        <taxon>Bacteria</taxon>
        <taxon>Bacillati</taxon>
        <taxon>Actinomycetota</taxon>
        <taxon>Actinomycetes</taxon>
        <taxon>Propionibacteriales</taxon>
        <taxon>Propionibacteriaceae</taxon>
        <taxon>Tessaracoccus</taxon>
    </lineage>
</organism>
<reference evidence="1 2" key="1">
    <citation type="journal article" date="2008" name="Int. J. Syst. Evol. Microbiol.">
        <title>Tessaracoccus flavescens sp. nov., isolated from marine sediment.</title>
        <authorList>
            <person name="Lee D.W."/>
            <person name="Lee S.D."/>
        </authorList>
    </citation>
    <scope>NUCLEOTIDE SEQUENCE [LARGE SCALE GENOMIC DNA]</scope>
    <source>
        <strain evidence="1 2">SST-39T</strain>
    </source>
</reference>
<dbReference type="EMBL" id="CP019607">
    <property type="protein sequence ID" value="AQP50843.1"/>
    <property type="molecule type" value="Genomic_DNA"/>
</dbReference>
<protein>
    <submittedName>
        <fullName evidence="1">Uncharacterized protein</fullName>
    </submittedName>
</protein>
<dbReference type="STRING" id="399497.BW733_08375"/>
<dbReference type="Proteomes" id="UP000188235">
    <property type="component" value="Chromosome"/>
</dbReference>
<sequence length="104" mass="10684">MTTTIEDTGLADLRTVYAVRDAVIGRRPDLATALTIDGERPRVFLRLAGGAAVVLVRSPSSPTGWSLTSPAVHGTVTPGLGPVAMADAMISLVGLVAAPLHRVA</sequence>
<keyword evidence="2" id="KW-1185">Reference proteome</keyword>
<proteinExistence type="predicted"/>
<dbReference type="AlphaFoldDB" id="A0A1Q2CXM5"/>
<dbReference type="RefSeq" id="WP_077349578.1">
    <property type="nucleotide sequence ID" value="NZ_CP019607.1"/>
</dbReference>
<evidence type="ECO:0000313" key="2">
    <source>
        <dbReference type="Proteomes" id="UP000188235"/>
    </source>
</evidence>
<dbReference type="OrthoDB" id="3730565at2"/>